<comment type="caution">
    <text evidence="1">The sequence shown here is derived from an EMBL/GenBank/DDBJ whole genome shotgun (WGS) entry which is preliminary data.</text>
</comment>
<name>A0A834PP38_MARMO</name>
<proteinExistence type="predicted"/>
<protein>
    <submittedName>
        <fullName evidence="1">Uncharacterized protein</fullName>
    </submittedName>
</protein>
<evidence type="ECO:0000313" key="1">
    <source>
        <dbReference type="EMBL" id="KAF7463766.1"/>
    </source>
</evidence>
<sequence>MEIAVNAVLVPTHGDIQHLNSMCQTDKESSLSFSRLLFPLRVLESQVVVRVDTFFASSPLDLTSGLVAHKSGQYQAASRSACASPLPLPLTTGPLVAQKAGLCCTPRDAAQGPSASPDPLDLQAD</sequence>
<dbReference type="AlphaFoldDB" id="A0A834PP38"/>
<dbReference type="Proteomes" id="UP000662637">
    <property type="component" value="Unassembled WGS sequence"/>
</dbReference>
<gene>
    <name evidence="1" type="ORF">GHT09_008757</name>
</gene>
<evidence type="ECO:0000313" key="2">
    <source>
        <dbReference type="Proteomes" id="UP000662637"/>
    </source>
</evidence>
<accession>A0A834PP38</accession>
<reference evidence="1" key="1">
    <citation type="submission" date="2020-08" db="EMBL/GenBank/DDBJ databases">
        <authorList>
            <person name="Shumante A."/>
            <person name="Zimin A.V."/>
            <person name="Puiu D."/>
            <person name="Salzberg S.L."/>
        </authorList>
    </citation>
    <scope>NUCLEOTIDE SEQUENCE</scope>
    <source>
        <strain evidence="1">WC2-LM</strain>
        <tissue evidence="1">Liver</tissue>
    </source>
</reference>
<dbReference type="EMBL" id="WJEC01008124">
    <property type="protein sequence ID" value="KAF7463766.1"/>
    <property type="molecule type" value="Genomic_DNA"/>
</dbReference>
<organism evidence="1 2">
    <name type="scientific">Marmota monax</name>
    <name type="common">Woodchuck</name>
    <dbReference type="NCBI Taxonomy" id="9995"/>
    <lineage>
        <taxon>Eukaryota</taxon>
        <taxon>Metazoa</taxon>
        <taxon>Chordata</taxon>
        <taxon>Craniata</taxon>
        <taxon>Vertebrata</taxon>
        <taxon>Euteleostomi</taxon>
        <taxon>Mammalia</taxon>
        <taxon>Eutheria</taxon>
        <taxon>Euarchontoglires</taxon>
        <taxon>Glires</taxon>
        <taxon>Rodentia</taxon>
        <taxon>Sciuromorpha</taxon>
        <taxon>Sciuridae</taxon>
        <taxon>Xerinae</taxon>
        <taxon>Marmotini</taxon>
        <taxon>Marmota</taxon>
    </lineage>
</organism>